<dbReference type="RefSeq" id="WP_377402188.1">
    <property type="nucleotide sequence ID" value="NZ_JBHUEQ010000023.1"/>
</dbReference>
<dbReference type="SUPFAM" id="SSF52540">
    <property type="entry name" value="P-loop containing nucleoside triphosphate hydrolases"/>
    <property type="match status" value="1"/>
</dbReference>
<dbReference type="EMBL" id="JBHUEQ010000023">
    <property type="protein sequence ID" value="MFD1746487.1"/>
    <property type="molecule type" value="Genomic_DNA"/>
</dbReference>
<dbReference type="InterPro" id="IPR027417">
    <property type="entry name" value="P-loop_NTPase"/>
</dbReference>
<name>A0ABW4M5S5_9HYPH</name>
<gene>
    <name evidence="1" type="ORF">ACFSE1_13525</name>
</gene>
<dbReference type="PANTHER" id="PTHR37816:SF2">
    <property type="entry name" value="DNA TOPOLOGY MODULATION PROTEIN FLAR-RELATED PROTEIN"/>
    <property type="match status" value="1"/>
</dbReference>
<accession>A0ABW4M5S5</accession>
<proteinExistence type="predicted"/>
<evidence type="ECO:0000313" key="2">
    <source>
        <dbReference type="Proteomes" id="UP001597322"/>
    </source>
</evidence>
<reference evidence="2" key="1">
    <citation type="journal article" date="2019" name="Int. J. Syst. Evol. Microbiol.">
        <title>The Global Catalogue of Microorganisms (GCM) 10K type strain sequencing project: providing services to taxonomists for standard genome sequencing and annotation.</title>
        <authorList>
            <consortium name="The Broad Institute Genomics Platform"/>
            <consortium name="The Broad Institute Genome Sequencing Center for Infectious Disease"/>
            <person name="Wu L."/>
            <person name="Ma J."/>
        </authorList>
    </citation>
    <scope>NUCLEOTIDE SEQUENCE [LARGE SCALE GENOMIC DNA]</scope>
    <source>
        <strain evidence="2">CG52</strain>
    </source>
</reference>
<protein>
    <submittedName>
        <fullName evidence="1">AAA family ATPase</fullName>
    </submittedName>
</protein>
<dbReference type="Proteomes" id="UP001597322">
    <property type="component" value="Unassembled WGS sequence"/>
</dbReference>
<dbReference type="Gene3D" id="3.40.50.300">
    <property type="entry name" value="P-loop containing nucleotide triphosphate hydrolases"/>
    <property type="match status" value="1"/>
</dbReference>
<evidence type="ECO:0000313" key="1">
    <source>
        <dbReference type="EMBL" id="MFD1746487.1"/>
    </source>
</evidence>
<dbReference type="Pfam" id="PF13238">
    <property type="entry name" value="AAA_18"/>
    <property type="match status" value="1"/>
</dbReference>
<dbReference type="InterPro" id="IPR052922">
    <property type="entry name" value="Cytidylate_Kinase-2"/>
</dbReference>
<dbReference type="NCBIfam" id="NF004861">
    <property type="entry name" value="PRK06217.1"/>
    <property type="match status" value="1"/>
</dbReference>
<comment type="caution">
    <text evidence="1">The sequence shown here is derived from an EMBL/GenBank/DDBJ whole genome shotgun (WGS) entry which is preliminary data.</text>
</comment>
<sequence>MRIHITGASGSGTTTLGKALHLALHIPHFDSDDFFWKPTNPPFQERREVAERIALLQQRAKPDESWILSGSALKWGEFLEPYYDLIVFLTLDPEMRMERIRQREAMRYGDRILPGGDMAETSAEFIAWAAAYDTAGPQQRSRALHEAWLSSQKTPILRLDSAAPVEELLTQVLAHPAIAAGA</sequence>
<keyword evidence="2" id="KW-1185">Reference proteome</keyword>
<organism evidence="1 2">
    <name type="scientific">Rhizobium helianthi</name>
    <dbReference type="NCBI Taxonomy" id="1132695"/>
    <lineage>
        <taxon>Bacteria</taxon>
        <taxon>Pseudomonadati</taxon>
        <taxon>Pseudomonadota</taxon>
        <taxon>Alphaproteobacteria</taxon>
        <taxon>Hyphomicrobiales</taxon>
        <taxon>Rhizobiaceae</taxon>
        <taxon>Rhizobium/Agrobacterium group</taxon>
        <taxon>Rhizobium</taxon>
    </lineage>
</organism>
<dbReference type="PANTHER" id="PTHR37816">
    <property type="entry name" value="YALI0E33011P"/>
    <property type="match status" value="1"/>
</dbReference>